<organism evidence="5 6">
    <name type="scientific">Kitasatospora aureofaciens</name>
    <name type="common">Streptomyces aureofaciens</name>
    <dbReference type="NCBI Taxonomy" id="1894"/>
    <lineage>
        <taxon>Bacteria</taxon>
        <taxon>Bacillati</taxon>
        <taxon>Actinomycetota</taxon>
        <taxon>Actinomycetes</taxon>
        <taxon>Kitasatosporales</taxon>
        <taxon>Streptomycetaceae</taxon>
        <taxon>Kitasatospora</taxon>
    </lineage>
</organism>
<proteinExistence type="predicted"/>
<reference evidence="4" key="5">
    <citation type="submission" date="2020-09" db="EMBL/GenBank/DDBJ databases">
        <authorList>
            <person name="Sun Q."/>
            <person name="Ohkuma M."/>
        </authorList>
    </citation>
    <scope>NUCLEOTIDE SEQUENCE</scope>
    <source>
        <strain evidence="4">JCM 4434</strain>
    </source>
</reference>
<dbReference type="GO" id="GO:0016042">
    <property type="term" value="P:lipid catabolic process"/>
    <property type="evidence" value="ECO:0007669"/>
    <property type="project" value="UniProtKB-KW"/>
</dbReference>
<dbReference type="RefSeq" id="WP_063737853.1">
    <property type="nucleotide sequence ID" value="NZ_BMUB01000017.1"/>
</dbReference>
<keyword evidence="1" id="KW-0378">Hydrolase</keyword>
<evidence type="ECO:0000313" key="6">
    <source>
        <dbReference type="Proteomes" id="UP000037395"/>
    </source>
</evidence>
<dbReference type="Proteomes" id="UP000610124">
    <property type="component" value="Unassembled WGS sequence"/>
</dbReference>
<dbReference type="Gene3D" id="3.40.50.1820">
    <property type="entry name" value="alpha/beta hydrolase"/>
    <property type="match status" value="1"/>
</dbReference>
<dbReference type="EMBL" id="BMUB01000017">
    <property type="protein sequence ID" value="GGU95379.1"/>
    <property type="molecule type" value="Genomic_DNA"/>
</dbReference>
<gene>
    <name evidence="4" type="ORF">GCM10010502_56500</name>
    <name evidence="5" type="ORF">HS99_0005815</name>
</gene>
<dbReference type="GO" id="GO:0003847">
    <property type="term" value="F:1-alkyl-2-acetylglycerophosphocholine esterase activity"/>
    <property type="evidence" value="ECO:0007669"/>
    <property type="project" value="TreeGrafter"/>
</dbReference>
<dbReference type="SUPFAM" id="SSF53474">
    <property type="entry name" value="alpha/beta-Hydrolases"/>
    <property type="match status" value="1"/>
</dbReference>
<reference evidence="5" key="3">
    <citation type="submission" date="2016-08" db="EMBL/GenBank/DDBJ databases">
        <title>Sequencing, Assembly and Comparative Genomics of S. aureofaciens ATCC 10762.</title>
        <authorList>
            <person name="Gradnigo J.S."/>
            <person name="Johnson N."/>
            <person name="Somerville G.A."/>
        </authorList>
    </citation>
    <scope>NUCLEOTIDE SEQUENCE [LARGE SCALE GENOMIC DNA]</scope>
    <source>
        <strain evidence="5">ATCC 10762</strain>
    </source>
</reference>
<keyword evidence="3" id="KW-0443">Lipid metabolism</keyword>
<reference evidence="6" key="4">
    <citation type="submission" date="2016-08" db="EMBL/GenBank/DDBJ databases">
        <title>Sequencing, assembly and comparative genomics of S. aureofaciens ATCC 10762.</title>
        <authorList>
            <person name="Gradnigo J.S."/>
            <person name="Johnson N."/>
            <person name="Somerville G.A."/>
        </authorList>
    </citation>
    <scope>NUCLEOTIDE SEQUENCE [LARGE SCALE GENOMIC DNA]</scope>
    <source>
        <strain evidence="6">ATCC 10762 / DSM 40127 / CCM 3239 / JCM 4008 / LMG 5968 / NBRC 12843 / NCIMB 8234 / A-377</strain>
    </source>
</reference>
<dbReference type="GeneID" id="97488613"/>
<dbReference type="PANTHER" id="PTHR10272">
    <property type="entry name" value="PLATELET-ACTIVATING FACTOR ACETYLHYDROLASE"/>
    <property type="match status" value="1"/>
</dbReference>
<reference evidence="4" key="1">
    <citation type="journal article" date="2014" name="Int. J. Syst. Evol. Microbiol.">
        <title>Complete genome sequence of Corynebacterium casei LMG S-19264T (=DSM 44701T), isolated from a smear-ripened cheese.</title>
        <authorList>
            <consortium name="US DOE Joint Genome Institute (JGI-PGF)"/>
            <person name="Walter F."/>
            <person name="Albersmeier A."/>
            <person name="Kalinowski J."/>
            <person name="Ruckert C."/>
        </authorList>
    </citation>
    <scope>NUCLEOTIDE SEQUENCE</scope>
    <source>
        <strain evidence="4">JCM 4434</strain>
    </source>
</reference>
<dbReference type="CDD" id="cd04301">
    <property type="entry name" value="NAT_SF"/>
    <property type="match status" value="1"/>
</dbReference>
<protein>
    <submittedName>
        <fullName evidence="4">Lipase</fullName>
    </submittedName>
</protein>
<evidence type="ECO:0000313" key="4">
    <source>
        <dbReference type="EMBL" id="GGU95379.1"/>
    </source>
</evidence>
<evidence type="ECO:0000256" key="2">
    <source>
        <dbReference type="ARBA" id="ARBA00022963"/>
    </source>
</evidence>
<accession>A0A8H9HYZ1</accession>
<dbReference type="InterPro" id="IPR016181">
    <property type="entry name" value="Acyl_CoA_acyltransferase"/>
</dbReference>
<dbReference type="Proteomes" id="UP000037395">
    <property type="component" value="Unassembled WGS sequence"/>
</dbReference>
<keyword evidence="2" id="KW-0442">Lipid degradation</keyword>
<comment type="caution">
    <text evidence="5">The sequence shown here is derived from an EMBL/GenBank/DDBJ whole genome shotgun (WGS) entry which is preliminary data.</text>
</comment>
<evidence type="ECO:0000256" key="3">
    <source>
        <dbReference type="ARBA" id="ARBA00023098"/>
    </source>
</evidence>
<reference evidence="5 6" key="2">
    <citation type="submission" date="2014-07" db="EMBL/GenBank/DDBJ databases">
        <authorList>
            <person name="Zhang J.E."/>
            <person name="Yang H."/>
            <person name="Guo J."/>
            <person name="Deng Z."/>
            <person name="Luo H."/>
            <person name="Luo M."/>
            <person name="Zhao B."/>
        </authorList>
    </citation>
    <scope>NUCLEOTIDE SEQUENCE [LARGE SCALE GENOMIC DNA]</scope>
    <source>
        <strain evidence="5">ATCC 10762</strain>
        <strain evidence="6">ATCC 10762 / DSM 40127 / CCM 3239 / JCM 4008 / LMG 5968 / NBRC 12843 / NCIMB 8234 / A-377</strain>
    </source>
</reference>
<accession>A0A1E7N9D9</accession>
<evidence type="ECO:0000313" key="5">
    <source>
        <dbReference type="EMBL" id="OEV37306.1"/>
    </source>
</evidence>
<dbReference type="InterPro" id="IPR029058">
    <property type="entry name" value="AB_hydrolase_fold"/>
</dbReference>
<dbReference type="SUPFAM" id="SSF55729">
    <property type="entry name" value="Acyl-CoA N-acyltransferases (Nat)"/>
    <property type="match status" value="1"/>
</dbReference>
<dbReference type="PANTHER" id="PTHR10272:SF0">
    <property type="entry name" value="PLATELET-ACTIVATING FACTOR ACETYLHYDROLASE"/>
    <property type="match status" value="1"/>
</dbReference>
<evidence type="ECO:0000256" key="1">
    <source>
        <dbReference type="ARBA" id="ARBA00022801"/>
    </source>
</evidence>
<sequence length="391" mass="42139">MPDPIGQARQLPQYFGVLPEYRGLRPGRRLWRAAMHWEHANGADYQLLQTTASGASDQLCQDLVDQDRPDPWVPSAGPRQLMVSMYYPAWSGTGRPAPFMTTQEATDFLASEGLGGAFPAQTLVDTRTYAYAGARPEHGKYPMVVLSPGLELPRQTLTGLAVDLASRGYVVALVNHTYEDSGTTFPDGRTLGCTTCGDTGPAPDQMERSRAEDVSFVLDQLTGHHPAWQKAQLIDRKRIGMAGHSLGGAAVVPTMTADQRVRAGADLDGRLFVPVPSGGLGGRPVLLLGNPENHAVGGDESSWAANWPSLDGRKRWLTITGSNHVSFTDVPVLADEAGITGVDGSIPAVRAERLTRDYVAAFFDEHLKGIPQPLLDGPSPVDPEVVFQQQP</sequence>
<dbReference type="AlphaFoldDB" id="A0A1E7N9D9"/>
<keyword evidence="6" id="KW-1185">Reference proteome</keyword>
<dbReference type="EMBL" id="JPRF03000021">
    <property type="protein sequence ID" value="OEV37306.1"/>
    <property type="molecule type" value="Genomic_DNA"/>
</dbReference>
<dbReference type="Pfam" id="PF03403">
    <property type="entry name" value="PAF-AH_p_II"/>
    <property type="match status" value="2"/>
</dbReference>
<name>A0A1E7N9D9_KITAU</name>